<comment type="catalytic activity">
    <reaction evidence="8 9">
        <text>[phosphate](n) + ATP = [phosphate](n+1) + ADP</text>
        <dbReference type="Rhea" id="RHEA:19573"/>
        <dbReference type="Rhea" id="RHEA-COMP:9859"/>
        <dbReference type="Rhea" id="RHEA-COMP:14280"/>
        <dbReference type="ChEBI" id="CHEBI:16838"/>
        <dbReference type="ChEBI" id="CHEBI:30616"/>
        <dbReference type="ChEBI" id="CHEBI:456216"/>
        <dbReference type="EC" id="2.7.4.1"/>
    </reaction>
</comment>
<dbReference type="GO" id="GO:0006799">
    <property type="term" value="P:polyphosphate biosynthetic process"/>
    <property type="evidence" value="ECO:0007669"/>
    <property type="project" value="UniProtKB-UniRule"/>
</dbReference>
<evidence type="ECO:0000256" key="1">
    <source>
        <dbReference type="ARBA" id="ARBA00022553"/>
    </source>
</evidence>
<keyword evidence="6 8" id="KW-0067">ATP-binding</keyword>
<evidence type="ECO:0000313" key="15">
    <source>
        <dbReference type="Proteomes" id="UP000198977"/>
    </source>
</evidence>
<dbReference type="GO" id="GO:0046872">
    <property type="term" value="F:metal ion binding"/>
    <property type="evidence" value="ECO:0007669"/>
    <property type="project" value="UniProtKB-KW"/>
</dbReference>
<dbReference type="InterPro" id="IPR041108">
    <property type="entry name" value="PP_kinase_C_1"/>
</dbReference>
<feature type="domain" description="Polyphosphate kinase N-terminal" evidence="11">
    <location>
        <begin position="28"/>
        <end position="132"/>
    </location>
</feature>
<evidence type="ECO:0000259" key="10">
    <source>
        <dbReference type="Pfam" id="PF02503"/>
    </source>
</evidence>
<organism evidence="14 15">
    <name type="scientific">Sulfitobacter brevis</name>
    <dbReference type="NCBI Taxonomy" id="74348"/>
    <lineage>
        <taxon>Bacteria</taxon>
        <taxon>Pseudomonadati</taxon>
        <taxon>Pseudomonadota</taxon>
        <taxon>Alphaproteobacteria</taxon>
        <taxon>Rhodobacterales</taxon>
        <taxon>Roseobacteraceae</taxon>
        <taxon>Sulfitobacter</taxon>
    </lineage>
</organism>
<keyword evidence="15" id="KW-1185">Reference proteome</keyword>
<dbReference type="Gene3D" id="1.20.58.310">
    <property type="entry name" value="Polyphosphate kinase N-terminal domain"/>
    <property type="match status" value="1"/>
</dbReference>
<feature type="binding site" evidence="8">
    <location>
        <position position="607"/>
    </location>
    <ligand>
        <name>ATP</name>
        <dbReference type="ChEBI" id="CHEBI:30616"/>
    </ligand>
</feature>
<dbReference type="NCBIfam" id="TIGR03705">
    <property type="entry name" value="poly_P_kin"/>
    <property type="match status" value="1"/>
</dbReference>
<dbReference type="HAMAP" id="MF_00347">
    <property type="entry name" value="Polyphosphate_kinase"/>
    <property type="match status" value="1"/>
</dbReference>
<comment type="cofactor">
    <cofactor evidence="8">
        <name>Mg(2+)</name>
        <dbReference type="ChEBI" id="CHEBI:18420"/>
    </cofactor>
</comment>
<evidence type="ECO:0000259" key="11">
    <source>
        <dbReference type="Pfam" id="PF13089"/>
    </source>
</evidence>
<dbReference type="CDD" id="cd09165">
    <property type="entry name" value="PLDc_PaPPK1_C1_like"/>
    <property type="match status" value="1"/>
</dbReference>
<name>A0A1I2EEQ3_9RHOB</name>
<dbReference type="GO" id="GO:0005524">
    <property type="term" value="F:ATP binding"/>
    <property type="evidence" value="ECO:0007669"/>
    <property type="project" value="UniProtKB-KW"/>
</dbReference>
<dbReference type="NCBIfam" id="NF003919">
    <property type="entry name" value="PRK05443.1-4"/>
    <property type="match status" value="1"/>
</dbReference>
<keyword evidence="4 8" id="KW-0547">Nucleotide-binding</keyword>
<feature type="binding site" evidence="8">
    <location>
        <position position="483"/>
    </location>
    <ligand>
        <name>ATP</name>
        <dbReference type="ChEBI" id="CHEBI:30616"/>
    </ligand>
</feature>
<dbReference type="Gene3D" id="3.30.870.10">
    <property type="entry name" value="Endonuclease Chain A"/>
    <property type="match status" value="2"/>
</dbReference>
<evidence type="ECO:0000256" key="8">
    <source>
        <dbReference type="HAMAP-Rule" id="MF_00347"/>
    </source>
</evidence>
<evidence type="ECO:0000256" key="9">
    <source>
        <dbReference type="RuleBase" id="RU003800"/>
    </source>
</evidence>
<evidence type="ECO:0000256" key="6">
    <source>
        <dbReference type="ARBA" id="ARBA00022840"/>
    </source>
</evidence>
<dbReference type="STRING" id="74348.SAMN04488523_11213"/>
<feature type="binding site" evidence="8">
    <location>
        <position position="420"/>
    </location>
    <ligand>
        <name>Mg(2+)</name>
        <dbReference type="ChEBI" id="CHEBI:18420"/>
    </ligand>
</feature>
<evidence type="ECO:0000259" key="12">
    <source>
        <dbReference type="Pfam" id="PF13090"/>
    </source>
</evidence>
<dbReference type="InterPro" id="IPR036830">
    <property type="entry name" value="PP_kinase_middle_dom_sf"/>
</dbReference>
<dbReference type="Pfam" id="PF17941">
    <property type="entry name" value="PP_kinase_C_1"/>
    <property type="match status" value="1"/>
</dbReference>
<keyword evidence="7 8" id="KW-0460">Magnesium</keyword>
<feature type="binding site" evidence="8">
    <location>
        <position position="579"/>
    </location>
    <ligand>
        <name>ATP</name>
        <dbReference type="ChEBI" id="CHEBI:30616"/>
    </ligand>
</feature>
<proteinExistence type="inferred from homology"/>
<dbReference type="NCBIfam" id="NF003918">
    <property type="entry name" value="PRK05443.1-2"/>
    <property type="match status" value="1"/>
</dbReference>
<dbReference type="Gene3D" id="3.30.1840.10">
    <property type="entry name" value="Polyphosphate kinase middle domain"/>
    <property type="match status" value="1"/>
</dbReference>
<reference evidence="14 15" key="1">
    <citation type="submission" date="2016-10" db="EMBL/GenBank/DDBJ databases">
        <authorList>
            <person name="de Groot N.N."/>
        </authorList>
    </citation>
    <scope>NUCLEOTIDE SEQUENCE [LARGE SCALE GENOMIC DNA]</scope>
    <source>
        <strain evidence="14 15">DSM 11443</strain>
    </source>
</reference>
<dbReference type="RefSeq" id="WP_093924825.1">
    <property type="nucleotide sequence ID" value="NZ_FOMW01000012.1"/>
</dbReference>
<evidence type="ECO:0000256" key="3">
    <source>
        <dbReference type="ARBA" id="ARBA00022723"/>
    </source>
</evidence>
<feature type="domain" description="Polyphosphate kinase C-terminal" evidence="13">
    <location>
        <begin position="346"/>
        <end position="511"/>
    </location>
</feature>
<evidence type="ECO:0000259" key="13">
    <source>
        <dbReference type="Pfam" id="PF17941"/>
    </source>
</evidence>
<dbReference type="InterPro" id="IPR025198">
    <property type="entry name" value="PPK_N_dom"/>
</dbReference>
<dbReference type="Pfam" id="PF02503">
    <property type="entry name" value="PP_kinase"/>
    <property type="match status" value="1"/>
</dbReference>
<dbReference type="EC" id="2.7.4.1" evidence="8 9"/>
<dbReference type="OrthoDB" id="9761456at2"/>
<feature type="binding site" evidence="8">
    <location>
        <position position="66"/>
    </location>
    <ligand>
        <name>ATP</name>
        <dbReference type="ChEBI" id="CHEBI:30616"/>
    </ligand>
</feature>
<dbReference type="EMBL" id="FOMW01000012">
    <property type="protein sequence ID" value="SFE91046.1"/>
    <property type="molecule type" value="Genomic_DNA"/>
</dbReference>
<dbReference type="InterPro" id="IPR036832">
    <property type="entry name" value="PPK_N_dom_sf"/>
</dbReference>
<feature type="active site" description="Phosphohistidine intermediate" evidence="8">
    <location>
        <position position="450"/>
    </location>
</feature>
<evidence type="ECO:0000256" key="2">
    <source>
        <dbReference type="ARBA" id="ARBA00022679"/>
    </source>
</evidence>
<dbReference type="NCBIfam" id="NF003917">
    <property type="entry name" value="PRK05443.1-1"/>
    <property type="match status" value="1"/>
</dbReference>
<sequence length="724" mass="80702">MTHADFLEAPFVDAIDLPNLDISGPGRFFNRELSWLSFNWRVLEEAENPRVPLLERLRFLSISAGNLDEFYTVRVAGLRELAQAGNTTPAADGLTPAEQLVLINANARDLMLNQQRVLVDLMAEMDAQNIMLERIADLTDDDLEYLKEVFLTQVFAVLSPLAIDPAHPFPFIPNTGYALALQLERERDKRPLQALLPIPAQIDRFVALPADEGCLRYLPLEDLLLINIPGLFPGYKLKAHFEFRVLRDSDLEVEDEAEDLVREFEVALKRRRRGEVVRLTHSAGAPEKLKAVVMAELAVHDRDVIEIDGMIGIDDLSKLVTDARPDLLWPQFTPRIPERVSDHDGDMFEAIRQKDMLLHHPYETFDMVVRFLAQAARDPQVVAIKQTLYRTSRDSPIVEALCEAAEDGKSVTALVELKARFDEAANIRQSRRLERAGAHVVYGFINLKTHAKISTVVRREGNQLVTYTHYGTGNYHPITARIYTDLSLFTCDQKLGRDATKVFNFLSGYAQPEKLDNLAISPLTLKPKLLAMIAAEADHAVAGKPAAIWAKMNSIIDSDVIDALYAASQAGVQISLVVRGICGLRPGVKGLSENIRVKSIVGRFLEHSRIVCFGNGHGLPHKKARVFISSADWMGRNLTRRVETLVEIENPTVKAQITSQIMAANLADVAQSWVMAPDGSFSRPAIPEGQFAFNCHRFFMENPSLSGRGSAGASDVPKLTHTED</sequence>
<keyword evidence="1 8" id="KW-0597">Phosphoprotein</keyword>
<dbReference type="Proteomes" id="UP000198977">
    <property type="component" value="Unassembled WGS sequence"/>
</dbReference>
<dbReference type="FunFam" id="3.30.870.10:FF:000001">
    <property type="entry name" value="Polyphosphate kinase"/>
    <property type="match status" value="1"/>
</dbReference>
<dbReference type="InterPro" id="IPR025200">
    <property type="entry name" value="PPK_C_dom2"/>
</dbReference>
<feature type="binding site" evidence="8">
    <location>
        <position position="390"/>
    </location>
    <ligand>
        <name>Mg(2+)</name>
        <dbReference type="ChEBI" id="CHEBI:18420"/>
    </ligand>
</feature>
<dbReference type="PANTHER" id="PTHR30218:SF0">
    <property type="entry name" value="POLYPHOSPHATE KINASE"/>
    <property type="match status" value="1"/>
</dbReference>
<dbReference type="CDD" id="cd09168">
    <property type="entry name" value="PLDc_PaPPK1_C2_like"/>
    <property type="match status" value="1"/>
</dbReference>
<evidence type="ECO:0000256" key="4">
    <source>
        <dbReference type="ARBA" id="ARBA00022741"/>
    </source>
</evidence>
<accession>A0A1I2EEQ3</accession>
<dbReference type="SUPFAM" id="SSF56024">
    <property type="entry name" value="Phospholipase D/nuclease"/>
    <property type="match status" value="2"/>
</dbReference>
<comment type="PTM">
    <text evidence="8 9">An intermediate of this reaction is the autophosphorylated ppk in which a phosphate is covalently linked to a histidine residue through a N-P bond.</text>
</comment>
<dbReference type="Pfam" id="PF13090">
    <property type="entry name" value="PP_kinase_C"/>
    <property type="match status" value="1"/>
</dbReference>
<evidence type="ECO:0000256" key="7">
    <source>
        <dbReference type="ARBA" id="ARBA00022842"/>
    </source>
</evidence>
<keyword evidence="3 8" id="KW-0479">Metal-binding</keyword>
<dbReference type="GO" id="GO:0009358">
    <property type="term" value="C:polyphosphate kinase complex"/>
    <property type="evidence" value="ECO:0007669"/>
    <property type="project" value="InterPro"/>
</dbReference>
<gene>
    <name evidence="8" type="primary">ppk</name>
    <name evidence="14" type="ORF">SAMN04488523_11213</name>
</gene>
<dbReference type="SUPFAM" id="SSF140356">
    <property type="entry name" value="PPK N-terminal domain-like"/>
    <property type="match status" value="1"/>
</dbReference>
<keyword evidence="5 8" id="KW-0418">Kinase</keyword>
<dbReference type="AlphaFoldDB" id="A0A1I2EEQ3"/>
<dbReference type="InterPro" id="IPR024953">
    <property type="entry name" value="PP_kinase_middle"/>
</dbReference>
<dbReference type="InterPro" id="IPR003414">
    <property type="entry name" value="PP_kinase"/>
</dbReference>
<evidence type="ECO:0000313" key="14">
    <source>
        <dbReference type="EMBL" id="SFE91046.1"/>
    </source>
</evidence>
<dbReference type="Pfam" id="PF13089">
    <property type="entry name" value="PP_kinase_N"/>
    <property type="match status" value="1"/>
</dbReference>
<dbReference type="PANTHER" id="PTHR30218">
    <property type="entry name" value="POLYPHOSPHATE KINASE"/>
    <property type="match status" value="1"/>
</dbReference>
<feature type="domain" description="Polyphosphate kinase middle" evidence="10">
    <location>
        <begin position="144"/>
        <end position="319"/>
    </location>
</feature>
<dbReference type="PIRSF" id="PIRSF015589">
    <property type="entry name" value="PP_kinase"/>
    <property type="match status" value="1"/>
</dbReference>
<protein>
    <recommendedName>
        <fullName evidence="8 9">Polyphosphate kinase</fullName>
        <ecNumber evidence="8 9">2.7.4.1</ecNumber>
    </recommendedName>
    <alternativeName>
        <fullName evidence="8">ATP-polyphosphate phosphotransferase</fullName>
    </alternativeName>
    <alternativeName>
        <fullName evidence="8">Polyphosphoric acid kinase</fullName>
    </alternativeName>
</protein>
<dbReference type="SUPFAM" id="SSF143724">
    <property type="entry name" value="PHP14-like"/>
    <property type="match status" value="1"/>
</dbReference>
<keyword evidence="2 8" id="KW-0808">Transferase</keyword>
<comment type="function">
    <text evidence="8 9">Catalyzes the reversible transfer of the terminal phosphate of ATP to form a long-chain polyphosphate (polyP).</text>
</comment>
<dbReference type="NCBIfam" id="NF003921">
    <property type="entry name" value="PRK05443.2-2"/>
    <property type="match status" value="1"/>
</dbReference>
<dbReference type="GO" id="GO:0008976">
    <property type="term" value="F:polyphosphate kinase activity"/>
    <property type="evidence" value="ECO:0007669"/>
    <property type="project" value="UniProtKB-UniRule"/>
</dbReference>
<feature type="domain" description="Polyphosphate kinase C-terminal" evidence="12">
    <location>
        <begin position="518"/>
        <end position="683"/>
    </location>
</feature>
<comment type="similarity">
    <text evidence="8 9">Belongs to the polyphosphate kinase 1 (PPK1) family.</text>
</comment>
<evidence type="ECO:0000256" key="5">
    <source>
        <dbReference type="ARBA" id="ARBA00022777"/>
    </source>
</evidence>